<evidence type="ECO:0000313" key="1">
    <source>
        <dbReference type="EMBL" id="AGA65452.1"/>
    </source>
</evidence>
<sequence length="128" mass="15119">MLKINTFIILFIFCTAFLYGEIDIYEPSQSPTVKYRLFRTANIWTFLKLETTTGRIWIVQYDIEGDDRFSVELNTVDLSGGKEKSLGRFTLYPTSNIYTFILLDQIYGNTWQVQWSFKEETRFVIPID</sequence>
<keyword evidence="2" id="KW-1185">Reference proteome</keyword>
<protein>
    <submittedName>
        <fullName evidence="1">Uncharacterized protein</fullName>
    </submittedName>
</protein>
<proteinExistence type="predicted"/>
<organism evidence="1 2">
    <name type="scientific">Brachyspira pilosicoli P43/6/78</name>
    <dbReference type="NCBI Taxonomy" id="1042417"/>
    <lineage>
        <taxon>Bacteria</taxon>
        <taxon>Pseudomonadati</taxon>
        <taxon>Spirochaetota</taxon>
        <taxon>Spirochaetia</taxon>
        <taxon>Brachyspirales</taxon>
        <taxon>Brachyspiraceae</taxon>
        <taxon>Brachyspira</taxon>
    </lineage>
</organism>
<name>A0A3B6VLF6_BRAPL</name>
<dbReference type="AlphaFoldDB" id="A0A3B6VLF6"/>
<dbReference type="RefSeq" id="WP_015273837.1">
    <property type="nucleotide sequence ID" value="NC_019908.1"/>
</dbReference>
<dbReference type="EMBL" id="CP002873">
    <property type="protein sequence ID" value="AGA65452.1"/>
    <property type="molecule type" value="Genomic_DNA"/>
</dbReference>
<evidence type="ECO:0000313" key="2">
    <source>
        <dbReference type="Proteomes" id="UP000010793"/>
    </source>
</evidence>
<accession>A0A3B6VLF6</accession>
<reference evidence="1 2" key="1">
    <citation type="journal article" date="2013" name="Genome Announc.">
        <title>Complete Genome Sequence of the Porcine Strain Brachyspira pilosicoli P43/6/78(T.).</title>
        <authorList>
            <person name="Lin C."/>
            <person name="den Bakker H.C."/>
            <person name="Suzuki H."/>
            <person name="Lefebure T."/>
            <person name="Ponnala L."/>
            <person name="Sun Q."/>
            <person name="Stanhope M.J."/>
            <person name="Wiedmann M."/>
            <person name="Duhamel G.E."/>
        </authorList>
    </citation>
    <scope>NUCLEOTIDE SEQUENCE [LARGE SCALE GENOMIC DNA]</scope>
    <source>
        <strain evidence="1 2">P43/6/78</strain>
    </source>
</reference>
<dbReference type="Proteomes" id="UP000010793">
    <property type="component" value="Chromosome"/>
</dbReference>
<gene>
    <name evidence="1" type="ORF">BPP43_00440</name>
</gene>
<dbReference type="KEGG" id="bpip:BPP43_00440"/>